<organism evidence="2 3">
    <name type="scientific">Ridgeia piscesae</name>
    <name type="common">Tubeworm</name>
    <dbReference type="NCBI Taxonomy" id="27915"/>
    <lineage>
        <taxon>Eukaryota</taxon>
        <taxon>Metazoa</taxon>
        <taxon>Spiralia</taxon>
        <taxon>Lophotrochozoa</taxon>
        <taxon>Annelida</taxon>
        <taxon>Polychaeta</taxon>
        <taxon>Sedentaria</taxon>
        <taxon>Canalipalpata</taxon>
        <taxon>Sabellida</taxon>
        <taxon>Siboglinidae</taxon>
        <taxon>Ridgeia</taxon>
    </lineage>
</organism>
<evidence type="ECO:0000256" key="1">
    <source>
        <dbReference type="SAM" id="MobiDB-lite"/>
    </source>
</evidence>
<feature type="compositionally biased region" description="Low complexity" evidence="1">
    <location>
        <begin position="32"/>
        <end position="43"/>
    </location>
</feature>
<evidence type="ECO:0000313" key="2">
    <source>
        <dbReference type="EMBL" id="KAK2186190.1"/>
    </source>
</evidence>
<dbReference type="AlphaFoldDB" id="A0AAD9P144"/>
<feature type="region of interest" description="Disordered" evidence="1">
    <location>
        <begin position="1"/>
        <end position="49"/>
    </location>
</feature>
<feature type="compositionally biased region" description="Polar residues" evidence="1">
    <location>
        <begin position="1"/>
        <end position="13"/>
    </location>
</feature>
<keyword evidence="3" id="KW-1185">Reference proteome</keyword>
<dbReference type="EMBL" id="JAODUO010000211">
    <property type="protein sequence ID" value="KAK2186190.1"/>
    <property type="molecule type" value="Genomic_DNA"/>
</dbReference>
<accession>A0AAD9P144</accession>
<protein>
    <submittedName>
        <fullName evidence="2">Uncharacterized protein</fullName>
    </submittedName>
</protein>
<proteinExistence type="predicted"/>
<sequence length="100" mass="10998">MTSSLTPQSSPQNKAVALYGRSTPSRADHTVRPSVRSTPPSSSGFTLSHRSGATQSHIAADFGGVLFFDLLRAFRRRLQEGHLSRERTHNDALYGVKNEM</sequence>
<reference evidence="2" key="1">
    <citation type="journal article" date="2023" name="Mol. Biol. Evol.">
        <title>Third-Generation Sequencing Reveals the Adaptive Role of the Epigenome in Three Deep-Sea Polychaetes.</title>
        <authorList>
            <person name="Perez M."/>
            <person name="Aroh O."/>
            <person name="Sun Y."/>
            <person name="Lan Y."/>
            <person name="Juniper S.K."/>
            <person name="Young C.R."/>
            <person name="Angers B."/>
            <person name="Qian P.Y."/>
        </authorList>
    </citation>
    <scope>NUCLEOTIDE SEQUENCE</scope>
    <source>
        <strain evidence="2">R07B-5</strain>
    </source>
</reference>
<comment type="caution">
    <text evidence="2">The sequence shown here is derived from an EMBL/GenBank/DDBJ whole genome shotgun (WGS) entry which is preliminary data.</text>
</comment>
<evidence type="ECO:0000313" key="3">
    <source>
        <dbReference type="Proteomes" id="UP001209878"/>
    </source>
</evidence>
<name>A0AAD9P144_RIDPI</name>
<gene>
    <name evidence="2" type="ORF">NP493_212g12018</name>
</gene>
<dbReference type="Proteomes" id="UP001209878">
    <property type="component" value="Unassembled WGS sequence"/>
</dbReference>